<keyword evidence="5" id="KW-0808">Transferase</keyword>
<feature type="region of interest" description="Disordered" evidence="10">
    <location>
        <begin position="664"/>
        <end position="703"/>
    </location>
</feature>
<keyword evidence="14" id="KW-1185">Reference proteome</keyword>
<feature type="compositionally biased region" description="Pro residues" evidence="10">
    <location>
        <begin position="40"/>
        <end position="50"/>
    </location>
</feature>
<feature type="compositionally biased region" description="Low complexity" evidence="10">
    <location>
        <begin position="1"/>
        <end position="17"/>
    </location>
</feature>
<feature type="domain" description="Porphobilinogen deaminase N-terminal" evidence="11">
    <location>
        <begin position="200"/>
        <end position="380"/>
    </location>
</feature>
<feature type="compositionally biased region" description="Low complexity" evidence="10">
    <location>
        <begin position="154"/>
        <end position="170"/>
    </location>
</feature>
<evidence type="ECO:0000259" key="11">
    <source>
        <dbReference type="Pfam" id="PF01379"/>
    </source>
</evidence>
<evidence type="ECO:0000256" key="3">
    <source>
        <dbReference type="ARBA" id="ARBA00005638"/>
    </source>
</evidence>
<feature type="compositionally biased region" description="Low complexity" evidence="10">
    <location>
        <begin position="75"/>
        <end position="86"/>
    </location>
</feature>
<evidence type="ECO:0000256" key="4">
    <source>
        <dbReference type="ARBA" id="ARBA00012655"/>
    </source>
</evidence>
<evidence type="ECO:0000256" key="5">
    <source>
        <dbReference type="ARBA" id="ARBA00022679"/>
    </source>
</evidence>
<dbReference type="PANTHER" id="PTHR11557:SF0">
    <property type="entry name" value="PORPHOBILINOGEN DEAMINASE"/>
    <property type="match status" value="1"/>
</dbReference>
<sequence>MAATTTEQSSSSSSAELPPLPSSSRTAEVQCPVPHASSQPLPPGHPPVPSHPESSLRPPTGDRCIFFRTEEESRPSTPESSSRQSSVGKAAELRAANVNPLKEGEGKILDPERTLVLASRNSQLALVQSSLVSRMLDAHFGVDSPAFTQAEVQSISADPGISDPSSSASSLLPTAPGTLSPSTRSALKSRASSLGITSPMSFPITSMSTAGDHNLRSPLYVIGGEGRAIWTKELEVALAAGAVDAIVHSLKDLPTTLPEGFMLGAVIEREDPRDALVMKNGLPYMTLDELPAGSVIGTSSIRRVAQLRRKYPGLVFSDVRGNLNTRLSKLDSPTGPYTALVLAAAGLIRINLAHRITAFLSSPVLLYSVGQGSLGVEVRTPPPGATPETNRDARILEVVRSIGDWRSTARAEAERGLLRELEGGCSIPVGVESSFEDHEEIEGKRIESVVPLAAGADLGDSGKEGHSITKAAVESTGSAVSNGPSGGDLSGEGLGFKATALRNPSISKEVASSAAAADASAPSGAGARPSMERYATGASEKPRHASTSTNGTGTGNLEQLATGYNTPSLTDSYFPALDPDSILALLKPPSSYHKSTSAPPAKPLELSLTAIVVSLDGARSSSSSLTRPIQTLEQARELGVTVARELRDERGAREILREVEVHRQRAEAADEERRRARKRKVEEENARAKAAYEASHQKGQDEHEGAVFAADPQDAAAGVGADGTAQQTSRRKLEEVLGAVTRQRDEQQAKDAKGLYPQEGGEMDRRGVPREDGQEKVWEV</sequence>
<dbReference type="SUPFAM" id="SSF54782">
    <property type="entry name" value="Porphobilinogen deaminase (hydroxymethylbilane synthase), C-terminal domain"/>
    <property type="match status" value="1"/>
</dbReference>
<dbReference type="NCBIfam" id="TIGR00212">
    <property type="entry name" value="hemC"/>
    <property type="match status" value="1"/>
</dbReference>
<evidence type="ECO:0000256" key="9">
    <source>
        <dbReference type="ARBA" id="ARBA00033064"/>
    </source>
</evidence>
<evidence type="ECO:0000259" key="12">
    <source>
        <dbReference type="Pfam" id="PF03900"/>
    </source>
</evidence>
<protein>
    <recommendedName>
        <fullName evidence="4">hydroxymethylbilane synthase</fullName>
        <ecNumber evidence="4">2.5.1.61</ecNumber>
    </recommendedName>
    <alternativeName>
        <fullName evidence="9">Hydroxymethylbilane synthase</fullName>
    </alternativeName>
    <alternativeName>
        <fullName evidence="8">Pre-uroporphyrinogen synthase</fullName>
    </alternativeName>
</protein>
<feature type="compositionally biased region" description="Polar residues" evidence="10">
    <location>
        <begin position="177"/>
        <end position="186"/>
    </location>
</feature>
<dbReference type="PANTHER" id="PTHR11557">
    <property type="entry name" value="PORPHOBILINOGEN DEAMINASE"/>
    <property type="match status" value="1"/>
</dbReference>
<dbReference type="SUPFAM" id="SSF53850">
    <property type="entry name" value="Periplasmic binding protein-like II"/>
    <property type="match status" value="1"/>
</dbReference>
<reference evidence="13 14" key="1">
    <citation type="journal article" date="2018" name="Mol. Biol. Evol.">
        <title>Broad Genomic Sampling Reveals a Smut Pathogenic Ancestry of the Fungal Clade Ustilaginomycotina.</title>
        <authorList>
            <person name="Kijpornyongpan T."/>
            <person name="Mondo S.J."/>
            <person name="Barry K."/>
            <person name="Sandor L."/>
            <person name="Lee J."/>
            <person name="Lipzen A."/>
            <person name="Pangilinan J."/>
            <person name="LaButti K."/>
            <person name="Hainaut M."/>
            <person name="Henrissat B."/>
            <person name="Grigoriev I.V."/>
            <person name="Spatafora J.W."/>
            <person name="Aime M.C."/>
        </authorList>
    </citation>
    <scope>NUCLEOTIDE SEQUENCE [LARGE SCALE GENOMIC DNA]</scope>
    <source>
        <strain evidence="13 14">MCA 4718</strain>
    </source>
</reference>
<feature type="region of interest" description="Disordered" evidence="10">
    <location>
        <begin position="513"/>
        <end position="563"/>
    </location>
</feature>
<dbReference type="OrthoDB" id="564646at2759"/>
<accession>A0A316U9B6</accession>
<name>A0A316U9B6_9BASI</name>
<keyword evidence="6" id="KW-0350">Heme biosynthesis</keyword>
<feature type="region of interest" description="Disordered" evidence="10">
    <location>
        <begin position="739"/>
        <end position="780"/>
    </location>
</feature>
<dbReference type="Proteomes" id="UP000245942">
    <property type="component" value="Unassembled WGS sequence"/>
</dbReference>
<evidence type="ECO:0000256" key="2">
    <source>
        <dbReference type="ARBA" id="ARBA00004735"/>
    </source>
</evidence>
<feature type="compositionally biased region" description="Basic and acidic residues" evidence="10">
    <location>
        <begin position="664"/>
        <end position="687"/>
    </location>
</feature>
<dbReference type="InterPro" id="IPR036803">
    <property type="entry name" value="Porphobilinogen_deaminase_C_sf"/>
</dbReference>
<comment type="similarity">
    <text evidence="3">Belongs to the HMBS family.</text>
</comment>
<evidence type="ECO:0000313" key="13">
    <source>
        <dbReference type="EMBL" id="PWN21820.1"/>
    </source>
</evidence>
<dbReference type="InterPro" id="IPR022418">
    <property type="entry name" value="Porphobilinogen_deaminase_C"/>
</dbReference>
<dbReference type="Pfam" id="PF03900">
    <property type="entry name" value="Porphobil_deamC"/>
    <property type="match status" value="1"/>
</dbReference>
<dbReference type="GO" id="GO:0004418">
    <property type="term" value="F:hydroxymethylbilane synthase activity"/>
    <property type="evidence" value="ECO:0007669"/>
    <property type="project" value="UniProtKB-EC"/>
</dbReference>
<dbReference type="EC" id="2.5.1.61" evidence="4"/>
<dbReference type="GO" id="GO:0006782">
    <property type="term" value="P:protoporphyrinogen IX biosynthetic process"/>
    <property type="evidence" value="ECO:0007669"/>
    <property type="project" value="UniProtKB-UniPathway"/>
</dbReference>
<comment type="cofactor">
    <cofactor evidence="1">
        <name>dipyrromethane</name>
        <dbReference type="ChEBI" id="CHEBI:60342"/>
    </cofactor>
</comment>
<keyword evidence="7" id="KW-0627">Porphyrin biosynthesis</keyword>
<evidence type="ECO:0000256" key="7">
    <source>
        <dbReference type="ARBA" id="ARBA00023244"/>
    </source>
</evidence>
<evidence type="ECO:0000256" key="6">
    <source>
        <dbReference type="ARBA" id="ARBA00023133"/>
    </source>
</evidence>
<dbReference type="PROSITE" id="PS00533">
    <property type="entry name" value="PORPHOBILINOGEN_DEAM"/>
    <property type="match status" value="1"/>
</dbReference>
<dbReference type="GO" id="GO:0005737">
    <property type="term" value="C:cytoplasm"/>
    <property type="evidence" value="ECO:0007669"/>
    <property type="project" value="TreeGrafter"/>
</dbReference>
<evidence type="ECO:0000256" key="1">
    <source>
        <dbReference type="ARBA" id="ARBA00001916"/>
    </source>
</evidence>
<dbReference type="PRINTS" id="PR00151">
    <property type="entry name" value="PORPHBDMNASE"/>
</dbReference>
<comment type="pathway">
    <text evidence="2">Porphyrin-containing compound metabolism; protoporphyrin-IX biosynthesis; coproporphyrinogen-III from 5-aminolevulinate: step 2/4.</text>
</comment>
<feature type="compositionally biased region" description="Basic and acidic residues" evidence="10">
    <location>
        <begin position="742"/>
        <end position="753"/>
    </location>
</feature>
<feature type="region of interest" description="Disordered" evidence="10">
    <location>
        <begin position="1"/>
        <end position="96"/>
    </location>
</feature>
<dbReference type="Gene3D" id="3.40.190.10">
    <property type="entry name" value="Periplasmic binding protein-like II"/>
    <property type="match status" value="2"/>
</dbReference>
<dbReference type="Gene3D" id="3.30.160.40">
    <property type="entry name" value="Porphobilinogen deaminase, C-terminal domain"/>
    <property type="match status" value="2"/>
</dbReference>
<proteinExistence type="inferred from homology"/>
<feature type="compositionally biased region" description="Low complexity" evidence="10">
    <location>
        <begin position="513"/>
        <end position="529"/>
    </location>
</feature>
<dbReference type="RefSeq" id="XP_025348980.1">
    <property type="nucleotide sequence ID" value="XM_025493676.1"/>
</dbReference>
<dbReference type="InterPro" id="IPR000860">
    <property type="entry name" value="HemC"/>
</dbReference>
<dbReference type="STRING" id="1684307.A0A316U9B6"/>
<feature type="region of interest" description="Disordered" evidence="10">
    <location>
        <begin position="153"/>
        <end position="186"/>
    </location>
</feature>
<dbReference type="FunFam" id="3.40.190.10:FF:000005">
    <property type="entry name" value="Porphobilinogen deaminase"/>
    <property type="match status" value="1"/>
</dbReference>
<dbReference type="InterPro" id="IPR022419">
    <property type="entry name" value="Porphobilin_deaminase_cofac_BS"/>
</dbReference>
<dbReference type="Pfam" id="PF01379">
    <property type="entry name" value="Porphobil_deam"/>
    <property type="match status" value="1"/>
</dbReference>
<gene>
    <name evidence="13" type="ORF">BCV69DRAFT_289802</name>
</gene>
<dbReference type="InterPro" id="IPR022417">
    <property type="entry name" value="Porphobilin_deaminase_N"/>
</dbReference>
<dbReference type="UniPathway" id="UPA00251">
    <property type="reaction ID" value="UER00319"/>
</dbReference>
<feature type="compositionally biased region" description="Basic and acidic residues" evidence="10">
    <location>
        <begin position="762"/>
        <end position="780"/>
    </location>
</feature>
<feature type="domain" description="Porphobilinogen deaminase C-terminal" evidence="12">
    <location>
        <begin position="410"/>
        <end position="439"/>
    </location>
</feature>
<dbReference type="AlphaFoldDB" id="A0A316U9B6"/>
<dbReference type="EMBL" id="KZ819324">
    <property type="protein sequence ID" value="PWN21820.1"/>
    <property type="molecule type" value="Genomic_DNA"/>
</dbReference>
<evidence type="ECO:0000313" key="14">
    <source>
        <dbReference type="Proteomes" id="UP000245942"/>
    </source>
</evidence>
<evidence type="ECO:0000256" key="8">
    <source>
        <dbReference type="ARBA" id="ARBA00030685"/>
    </source>
</evidence>
<dbReference type="GeneID" id="37015410"/>
<organism evidence="13 14">
    <name type="scientific">Pseudomicrostroma glucosiphilum</name>
    <dbReference type="NCBI Taxonomy" id="1684307"/>
    <lineage>
        <taxon>Eukaryota</taxon>
        <taxon>Fungi</taxon>
        <taxon>Dikarya</taxon>
        <taxon>Basidiomycota</taxon>
        <taxon>Ustilaginomycotina</taxon>
        <taxon>Exobasidiomycetes</taxon>
        <taxon>Microstromatales</taxon>
        <taxon>Microstromatales incertae sedis</taxon>
        <taxon>Pseudomicrostroma</taxon>
    </lineage>
</organism>
<evidence type="ECO:0000256" key="10">
    <source>
        <dbReference type="SAM" id="MobiDB-lite"/>
    </source>
</evidence>